<evidence type="ECO:0000313" key="4">
    <source>
        <dbReference type="Proteomes" id="UP000186808"/>
    </source>
</evidence>
<dbReference type="OrthoDB" id="5653841at2"/>
<keyword evidence="1" id="KW-0812">Transmembrane</keyword>
<evidence type="ECO:0000313" key="5">
    <source>
        <dbReference type="Proteomes" id="UP000254374"/>
    </source>
</evidence>
<feature type="transmembrane region" description="Helical" evidence="1">
    <location>
        <begin position="89"/>
        <end position="109"/>
    </location>
</feature>
<evidence type="ECO:0000256" key="1">
    <source>
        <dbReference type="SAM" id="Phobius"/>
    </source>
</evidence>
<dbReference type="AlphaFoldDB" id="A0A377GIQ3"/>
<dbReference type="STRING" id="464.Lgor_1285"/>
<proteinExistence type="predicted"/>
<gene>
    <name evidence="3" type="ORF">NCTC11401_01060</name>
    <name evidence="2" type="ORF">SAMN05421777_12169</name>
</gene>
<reference evidence="3 5" key="2">
    <citation type="submission" date="2018-06" db="EMBL/GenBank/DDBJ databases">
        <authorList>
            <consortium name="Pathogen Informatics"/>
            <person name="Doyle S."/>
        </authorList>
    </citation>
    <scope>NUCLEOTIDE SEQUENCE [LARGE SCALE GENOMIC DNA]</scope>
    <source>
        <strain evidence="3 5">NCTC11401</strain>
    </source>
</reference>
<evidence type="ECO:0000313" key="3">
    <source>
        <dbReference type="EMBL" id="STO24252.1"/>
    </source>
</evidence>
<dbReference type="Proteomes" id="UP000254374">
    <property type="component" value="Unassembled WGS sequence"/>
</dbReference>
<keyword evidence="1" id="KW-1133">Transmembrane helix</keyword>
<dbReference type="RefSeq" id="WP_131756879.1">
    <property type="nucleotide sequence ID" value="NZ_CAAAIX010000020.1"/>
</dbReference>
<organism evidence="3 5">
    <name type="scientific">Fluoribacter gormanii</name>
    <dbReference type="NCBI Taxonomy" id="464"/>
    <lineage>
        <taxon>Bacteria</taxon>
        <taxon>Pseudomonadati</taxon>
        <taxon>Pseudomonadota</taxon>
        <taxon>Gammaproteobacteria</taxon>
        <taxon>Legionellales</taxon>
        <taxon>Legionellaceae</taxon>
        <taxon>Fluoribacter</taxon>
    </lineage>
</organism>
<dbReference type="EMBL" id="FTNL01000021">
    <property type="protein sequence ID" value="SIR72877.1"/>
    <property type="molecule type" value="Genomic_DNA"/>
</dbReference>
<accession>A0A377GIQ3</accession>
<dbReference type="Proteomes" id="UP000186808">
    <property type="component" value="Unassembled WGS sequence"/>
</dbReference>
<keyword evidence="1" id="KW-0472">Membrane</keyword>
<keyword evidence="4" id="KW-1185">Reference proteome</keyword>
<sequence>MSIYSEKKYYLYHINLEIIGNDTLLLAKKTPLGYSKETAPLAIFSTKTKVIKRTLSLLARSLLILEFLIIIGFFAAFFRYPEYLLNINLPLIVGIIAFFSYFSVLYYICETKSRLYFYYYNGESAFTLPHNRNNLAQRKWIEEFKRAIRKARIDFDQKNFTKIRTGINNLKRQRLINEQFYEELHIRLDLLTNTKIN</sequence>
<name>A0A377GIQ3_9GAMM</name>
<feature type="transmembrane region" description="Helical" evidence="1">
    <location>
        <begin position="57"/>
        <end position="77"/>
    </location>
</feature>
<dbReference type="EMBL" id="UGGV01000001">
    <property type="protein sequence ID" value="STO24252.1"/>
    <property type="molecule type" value="Genomic_DNA"/>
</dbReference>
<evidence type="ECO:0000313" key="2">
    <source>
        <dbReference type="EMBL" id="SIR72877.1"/>
    </source>
</evidence>
<protein>
    <submittedName>
        <fullName evidence="3">Uncharacterized protein</fullName>
    </submittedName>
</protein>
<reference evidence="2 4" key="1">
    <citation type="submission" date="2017-01" db="EMBL/GenBank/DDBJ databases">
        <authorList>
            <person name="Varghese N."/>
            <person name="Submissions S."/>
        </authorList>
    </citation>
    <scope>NUCLEOTIDE SEQUENCE [LARGE SCALE GENOMIC DNA]</scope>
    <source>
        <strain evidence="2 4">ATCC 33342</strain>
    </source>
</reference>